<evidence type="ECO:0000256" key="4">
    <source>
        <dbReference type="ARBA" id="ARBA00022989"/>
    </source>
</evidence>
<evidence type="ECO:0000256" key="2">
    <source>
        <dbReference type="ARBA" id="ARBA00022475"/>
    </source>
</evidence>
<accession>A0A4U2ZG24</accession>
<reference evidence="7 8" key="1">
    <citation type="journal article" date="2019" name="Environ. Microbiol.">
        <title>An active ?-lactamase is a part of an orchestrated cell wall stress resistance network of Bacillus subtilis and related rhizosphere species.</title>
        <authorList>
            <person name="Bucher T."/>
            <person name="Keren-Paz A."/>
            <person name="Hausser J."/>
            <person name="Olender T."/>
            <person name="Cytryn E."/>
            <person name="Kolodkin-Gal I."/>
        </authorList>
    </citation>
    <scope>NUCLEOTIDE SEQUENCE [LARGE SCALE GENOMIC DNA]</scope>
    <source>
        <strain evidence="7 8">I5</strain>
    </source>
</reference>
<dbReference type="InterPro" id="IPR019108">
    <property type="entry name" value="Caa3_assmbl_CtaG-rel"/>
</dbReference>
<dbReference type="GO" id="GO:0005886">
    <property type="term" value="C:plasma membrane"/>
    <property type="evidence" value="ECO:0007669"/>
    <property type="project" value="UniProtKB-SubCell"/>
</dbReference>
<feature type="transmembrane region" description="Helical" evidence="6">
    <location>
        <begin position="16"/>
        <end position="36"/>
    </location>
</feature>
<evidence type="ECO:0000256" key="6">
    <source>
        <dbReference type="SAM" id="Phobius"/>
    </source>
</evidence>
<sequence length="106" mass="12094">MNNNHLHYESGNSLEFLLLLLIVIILMTYIIATVLSSRHYKRWPLYRTGFWVLGTICAAIAVVGPLANHAHIDFIAHMLGHLLLGMLAPASYRYSYRYRAIVLIIV</sequence>
<evidence type="ECO:0000313" key="7">
    <source>
        <dbReference type="EMBL" id="TKI73419.1"/>
    </source>
</evidence>
<dbReference type="AlphaFoldDB" id="A0A4U2ZG24"/>
<dbReference type="EMBL" id="SZON01004135">
    <property type="protein sequence ID" value="TKI73419.1"/>
    <property type="molecule type" value="Genomic_DNA"/>
</dbReference>
<keyword evidence="4 6" id="KW-1133">Transmembrane helix</keyword>
<comment type="caution">
    <text evidence="7">The sequence shown here is derived from an EMBL/GenBank/DDBJ whole genome shotgun (WGS) entry which is preliminary data.</text>
</comment>
<feature type="transmembrane region" description="Helical" evidence="6">
    <location>
        <begin position="48"/>
        <end position="68"/>
    </location>
</feature>
<proteinExistence type="predicted"/>
<dbReference type="Proteomes" id="UP000305222">
    <property type="component" value="Unassembled WGS sequence"/>
</dbReference>
<organism evidence="7 8">
    <name type="scientific">Bacillus wiedmannii</name>
    <dbReference type="NCBI Taxonomy" id="1890302"/>
    <lineage>
        <taxon>Bacteria</taxon>
        <taxon>Bacillati</taxon>
        <taxon>Bacillota</taxon>
        <taxon>Bacilli</taxon>
        <taxon>Bacillales</taxon>
        <taxon>Bacillaceae</taxon>
        <taxon>Bacillus</taxon>
        <taxon>Bacillus cereus group</taxon>
    </lineage>
</organism>
<evidence type="ECO:0000256" key="1">
    <source>
        <dbReference type="ARBA" id="ARBA00004651"/>
    </source>
</evidence>
<name>A0A4U2ZG24_9BACI</name>
<evidence type="ECO:0008006" key="9">
    <source>
        <dbReference type="Google" id="ProtNLM"/>
    </source>
</evidence>
<feature type="transmembrane region" description="Helical" evidence="6">
    <location>
        <begin position="74"/>
        <end position="92"/>
    </location>
</feature>
<protein>
    <recommendedName>
        <fullName evidence="9">Cytochrome c oxidase assembly protein</fullName>
    </recommendedName>
</protein>
<keyword evidence="3 6" id="KW-0812">Transmembrane</keyword>
<evidence type="ECO:0000256" key="3">
    <source>
        <dbReference type="ARBA" id="ARBA00022692"/>
    </source>
</evidence>
<keyword evidence="2" id="KW-1003">Cell membrane</keyword>
<dbReference type="Pfam" id="PF09678">
    <property type="entry name" value="Caa3_CtaG"/>
    <property type="match status" value="1"/>
</dbReference>
<evidence type="ECO:0000256" key="5">
    <source>
        <dbReference type="ARBA" id="ARBA00023136"/>
    </source>
</evidence>
<feature type="non-terminal residue" evidence="7">
    <location>
        <position position="106"/>
    </location>
</feature>
<keyword evidence="5 6" id="KW-0472">Membrane</keyword>
<comment type="subcellular location">
    <subcellularLocation>
        <location evidence="1">Cell membrane</location>
        <topology evidence="1">Multi-pass membrane protein</topology>
    </subcellularLocation>
</comment>
<gene>
    <name evidence="7" type="ORF">FC699_38455</name>
</gene>
<evidence type="ECO:0000313" key="8">
    <source>
        <dbReference type="Proteomes" id="UP000305222"/>
    </source>
</evidence>